<comment type="caution">
    <text evidence="2">The sequence shown here is derived from an EMBL/GenBank/DDBJ whole genome shotgun (WGS) entry which is preliminary data.</text>
</comment>
<reference evidence="2 3" key="1">
    <citation type="journal article" date="2016" name="Nat. Commun.">
        <title>Thousands of microbial genomes shed light on interconnected biogeochemical processes in an aquifer system.</title>
        <authorList>
            <person name="Anantharaman K."/>
            <person name="Brown C.T."/>
            <person name="Hug L.A."/>
            <person name="Sharon I."/>
            <person name="Castelle C.J."/>
            <person name="Probst A.J."/>
            <person name="Thomas B.C."/>
            <person name="Singh A."/>
            <person name="Wilkins M.J."/>
            <person name="Karaoz U."/>
            <person name="Brodie E.L."/>
            <person name="Williams K.H."/>
            <person name="Hubbard S.S."/>
            <person name="Banfield J.F."/>
        </authorList>
    </citation>
    <scope>NUCLEOTIDE SEQUENCE [LARGE SCALE GENOMIC DNA]</scope>
</reference>
<feature type="transmembrane region" description="Helical" evidence="1">
    <location>
        <begin position="377"/>
        <end position="396"/>
    </location>
</feature>
<keyword evidence="1" id="KW-0812">Transmembrane</keyword>
<feature type="transmembrane region" description="Helical" evidence="1">
    <location>
        <begin position="37"/>
        <end position="60"/>
    </location>
</feature>
<sequence length="505" mass="58802">MTNYLKYRIYEILPGALVWSALLAGFVLSFVQPLWVIFFIILFDLYWVFRVVYFMFYLALSWRSYQMTIRTQWMKKVESLGAKTDEYVHCIFLPVYNEDEQVVRATLEALMRSTFPSQRMIIVLAGEERQREHFMSFAPALQKTFEHFFYSFILTVHPAGLVGEIPGKGSNLHHAGHEAKRWLDGRHISYEKVIVSAFDIDTIVHPEYFACLTYLYGNHPNPTHASFQPVALYNNNIWESAAPLRIMAFGTTFYMLFAFARPELLVTFSSHSMSFKALVDVGFWQKNIVSEDSRIFFQCWLHYGGDYHVVPMYLPVSMDTVSDPVFKKSLVNLYKQQRRWAWGVEHIPFLLWHLPRHPEISFFKRLHRLWSQWEGKFSWCTTSIFIIIFGRLPLIVAGDEVRATVLFQNTPHILEWLLVVSMGGLVVSMILSMRLLPRPPQAASRFAWGYMVLQWILVPISLIFFSALPAIDATTRLMFGRYLGFNVSQKKRAAHHATTQLSTPL</sequence>
<keyword evidence="1" id="KW-0472">Membrane</keyword>
<evidence type="ECO:0000313" key="2">
    <source>
        <dbReference type="EMBL" id="OGH60528.1"/>
    </source>
</evidence>
<dbReference type="AlphaFoldDB" id="A0A1F6LMB5"/>
<accession>A0A1F6LMB5</accession>
<evidence type="ECO:0000256" key="1">
    <source>
        <dbReference type="SAM" id="Phobius"/>
    </source>
</evidence>
<feature type="transmembrane region" description="Helical" evidence="1">
    <location>
        <begin position="12"/>
        <end position="31"/>
    </location>
</feature>
<dbReference type="Gene3D" id="3.90.550.10">
    <property type="entry name" value="Spore Coat Polysaccharide Biosynthesis Protein SpsA, Chain A"/>
    <property type="match status" value="1"/>
</dbReference>
<dbReference type="EMBL" id="MFPV01000057">
    <property type="protein sequence ID" value="OGH60528.1"/>
    <property type="molecule type" value="Genomic_DNA"/>
</dbReference>
<dbReference type="InterPro" id="IPR029044">
    <property type="entry name" value="Nucleotide-diphossugar_trans"/>
</dbReference>
<feature type="transmembrane region" description="Helical" evidence="1">
    <location>
        <begin position="416"/>
        <end position="436"/>
    </location>
</feature>
<organism evidence="2 3">
    <name type="scientific">Candidatus Magasanikbacteria bacterium RIFCSPHIGHO2_01_FULL_50_8</name>
    <dbReference type="NCBI Taxonomy" id="1798674"/>
    <lineage>
        <taxon>Bacteria</taxon>
        <taxon>Candidatus Magasanikiibacteriota</taxon>
    </lineage>
</organism>
<dbReference type="PANTHER" id="PTHR36851">
    <property type="entry name" value="UNNAMED PRODUCT"/>
    <property type="match status" value="1"/>
</dbReference>
<dbReference type="Proteomes" id="UP000176329">
    <property type="component" value="Unassembled WGS sequence"/>
</dbReference>
<dbReference type="PANTHER" id="PTHR36851:SF1">
    <property type="entry name" value="GLYCO_TRANS_2-LIKE DOMAIN-CONTAINING PROTEIN"/>
    <property type="match status" value="1"/>
</dbReference>
<proteinExistence type="predicted"/>
<protein>
    <submittedName>
        <fullName evidence="2">Uncharacterized protein</fullName>
    </submittedName>
</protein>
<gene>
    <name evidence="2" type="ORF">A2848_02790</name>
</gene>
<evidence type="ECO:0000313" key="3">
    <source>
        <dbReference type="Proteomes" id="UP000176329"/>
    </source>
</evidence>
<feature type="transmembrane region" description="Helical" evidence="1">
    <location>
        <begin position="448"/>
        <end position="471"/>
    </location>
</feature>
<keyword evidence="1" id="KW-1133">Transmembrane helix</keyword>
<name>A0A1F6LMB5_9BACT</name>
<dbReference type="SUPFAM" id="SSF53448">
    <property type="entry name" value="Nucleotide-diphospho-sugar transferases"/>
    <property type="match status" value="1"/>
</dbReference>